<feature type="signal peptide" evidence="1">
    <location>
        <begin position="1"/>
        <end position="23"/>
    </location>
</feature>
<name>A0ABN8NP84_9CNID</name>
<keyword evidence="4" id="KW-1185">Reference proteome</keyword>
<dbReference type="Proteomes" id="UP001159405">
    <property type="component" value="Unassembled WGS sequence"/>
</dbReference>
<comment type="caution">
    <text evidence="3">The sequence shown here is derived from an EMBL/GenBank/DDBJ whole genome shotgun (WGS) entry which is preliminary data.</text>
</comment>
<dbReference type="PANTHER" id="PTHR10334">
    <property type="entry name" value="CYSTEINE-RICH SECRETORY PROTEIN-RELATED"/>
    <property type="match status" value="1"/>
</dbReference>
<evidence type="ECO:0000259" key="2">
    <source>
        <dbReference type="SMART" id="SM00198"/>
    </source>
</evidence>
<proteinExistence type="predicted"/>
<evidence type="ECO:0000256" key="1">
    <source>
        <dbReference type="SAM" id="SignalP"/>
    </source>
</evidence>
<evidence type="ECO:0000313" key="3">
    <source>
        <dbReference type="EMBL" id="CAH3117093.1"/>
    </source>
</evidence>
<dbReference type="SUPFAM" id="SSF55797">
    <property type="entry name" value="PR-1-like"/>
    <property type="match status" value="1"/>
</dbReference>
<organism evidence="3 4">
    <name type="scientific">Porites lobata</name>
    <dbReference type="NCBI Taxonomy" id="104759"/>
    <lineage>
        <taxon>Eukaryota</taxon>
        <taxon>Metazoa</taxon>
        <taxon>Cnidaria</taxon>
        <taxon>Anthozoa</taxon>
        <taxon>Hexacorallia</taxon>
        <taxon>Scleractinia</taxon>
        <taxon>Fungiina</taxon>
        <taxon>Poritidae</taxon>
        <taxon>Porites</taxon>
    </lineage>
</organism>
<dbReference type="CDD" id="cd05382">
    <property type="entry name" value="CAP_GAPR1-like"/>
    <property type="match status" value="1"/>
</dbReference>
<dbReference type="Pfam" id="PF00188">
    <property type="entry name" value="CAP"/>
    <property type="match status" value="1"/>
</dbReference>
<evidence type="ECO:0000313" key="4">
    <source>
        <dbReference type="Proteomes" id="UP001159405"/>
    </source>
</evidence>
<dbReference type="EMBL" id="CALNXK010000030">
    <property type="protein sequence ID" value="CAH3117093.1"/>
    <property type="molecule type" value="Genomic_DNA"/>
</dbReference>
<dbReference type="PRINTS" id="PR00837">
    <property type="entry name" value="V5TPXLIKE"/>
</dbReference>
<accession>A0ABN8NP84</accession>
<dbReference type="SMART" id="SM00198">
    <property type="entry name" value="SCP"/>
    <property type="match status" value="1"/>
</dbReference>
<dbReference type="InterPro" id="IPR014044">
    <property type="entry name" value="CAP_dom"/>
</dbReference>
<sequence>MQLYQIALHFCITFVSFYQNAVAETTLSFKDQCLKWHNDYRQQHQVETVVWNETLARNAAVWASYLADNNLFEHATNIPNEGENLYMSTVVPNEPCAAATQAFYNEIKDYDFNKPGFSLETGHFTQIVWKTTKQIGAASATRQDGRFVIVIRYTPPGNFVGEISFKENVLPPKDWQAPTEAGVTRLRSFPPMFVACWLFLLGLHF</sequence>
<protein>
    <recommendedName>
        <fullName evidence="2">SCP domain-containing protein</fullName>
    </recommendedName>
</protein>
<keyword evidence="1" id="KW-0732">Signal</keyword>
<dbReference type="InterPro" id="IPR001283">
    <property type="entry name" value="CRISP-related"/>
</dbReference>
<dbReference type="InterPro" id="IPR018244">
    <property type="entry name" value="Allrgn_V5/Tpx1_CS"/>
</dbReference>
<dbReference type="PROSITE" id="PS01009">
    <property type="entry name" value="CRISP_1"/>
    <property type="match status" value="1"/>
</dbReference>
<feature type="chain" id="PRO_5047239786" description="SCP domain-containing protein" evidence="1">
    <location>
        <begin position="24"/>
        <end position="205"/>
    </location>
</feature>
<dbReference type="InterPro" id="IPR034113">
    <property type="entry name" value="SCP_GAPR1-like"/>
</dbReference>
<reference evidence="3 4" key="1">
    <citation type="submission" date="2022-05" db="EMBL/GenBank/DDBJ databases">
        <authorList>
            <consortium name="Genoscope - CEA"/>
            <person name="William W."/>
        </authorList>
    </citation>
    <scope>NUCLEOTIDE SEQUENCE [LARGE SCALE GENOMIC DNA]</scope>
</reference>
<gene>
    <name evidence="3" type="ORF">PLOB_00025543</name>
</gene>
<dbReference type="Gene3D" id="3.40.33.10">
    <property type="entry name" value="CAP"/>
    <property type="match status" value="1"/>
</dbReference>
<dbReference type="InterPro" id="IPR035940">
    <property type="entry name" value="CAP_sf"/>
</dbReference>
<feature type="domain" description="SCP" evidence="2">
    <location>
        <begin position="28"/>
        <end position="161"/>
    </location>
</feature>